<evidence type="ECO:0000313" key="1">
    <source>
        <dbReference type="EMBL" id="OJA10211.1"/>
    </source>
</evidence>
<evidence type="ECO:0000313" key="2">
    <source>
        <dbReference type="Proteomes" id="UP000183567"/>
    </source>
</evidence>
<gene>
    <name evidence="1" type="ORF">AZE42_05520</name>
</gene>
<comment type="caution">
    <text evidence="1">The sequence shown here is derived from an EMBL/GenBank/DDBJ whole genome shotgun (WGS) entry which is preliminary data.</text>
</comment>
<proteinExistence type="predicted"/>
<reference evidence="1 2" key="1">
    <citation type="submission" date="2016-03" db="EMBL/GenBank/DDBJ databases">
        <title>Comparative genomics of the ectomycorrhizal sister species Rhizopogon vinicolor and Rhizopogon vesiculosus (Basidiomycota: Boletales) reveals a divergence of the mating type B locus.</title>
        <authorList>
            <person name="Mujic A.B."/>
            <person name="Kuo A."/>
            <person name="Tritt A."/>
            <person name="Lipzen A."/>
            <person name="Chen C."/>
            <person name="Johnson J."/>
            <person name="Sharma A."/>
            <person name="Barry K."/>
            <person name="Grigoriev I.V."/>
            <person name="Spatafora J.W."/>
        </authorList>
    </citation>
    <scope>NUCLEOTIDE SEQUENCE [LARGE SCALE GENOMIC DNA]</scope>
    <source>
        <strain evidence="1 2">AM-OR11-056</strain>
    </source>
</reference>
<dbReference type="AlphaFoldDB" id="A0A1J8PR17"/>
<name>A0A1J8PR17_9AGAM</name>
<sequence>MLLSDEREMQQGFRDHIQDEDANKGAVWAIGQLNPQRIWLISRPKTLLAHIRDCELHVESVRSWA</sequence>
<dbReference type="EMBL" id="LVVM01005567">
    <property type="protein sequence ID" value="OJA10211.1"/>
    <property type="molecule type" value="Genomic_DNA"/>
</dbReference>
<organism evidence="1 2">
    <name type="scientific">Rhizopogon vesiculosus</name>
    <dbReference type="NCBI Taxonomy" id="180088"/>
    <lineage>
        <taxon>Eukaryota</taxon>
        <taxon>Fungi</taxon>
        <taxon>Dikarya</taxon>
        <taxon>Basidiomycota</taxon>
        <taxon>Agaricomycotina</taxon>
        <taxon>Agaricomycetes</taxon>
        <taxon>Agaricomycetidae</taxon>
        <taxon>Boletales</taxon>
        <taxon>Suillineae</taxon>
        <taxon>Rhizopogonaceae</taxon>
        <taxon>Rhizopogon</taxon>
    </lineage>
</organism>
<dbReference type="OrthoDB" id="2688561at2759"/>
<protein>
    <submittedName>
        <fullName evidence="1">Uncharacterized protein</fullName>
    </submittedName>
</protein>
<accession>A0A1J8PR17</accession>
<dbReference type="STRING" id="180088.A0A1J8PR17"/>
<keyword evidence="2" id="KW-1185">Reference proteome</keyword>
<dbReference type="Proteomes" id="UP000183567">
    <property type="component" value="Unassembled WGS sequence"/>
</dbReference>